<proteinExistence type="predicted"/>
<gene>
    <name evidence="1" type="ORF">A9D14_12465</name>
</gene>
<name>A0A1Z1FDK4_9SPHN</name>
<accession>A0A1Z1FDK4</accession>
<dbReference type="EMBL" id="CP019602">
    <property type="protein sequence ID" value="ARU16835.1"/>
    <property type="molecule type" value="Genomic_DNA"/>
</dbReference>
<evidence type="ECO:0000313" key="1">
    <source>
        <dbReference type="EMBL" id="ARU16835.1"/>
    </source>
</evidence>
<dbReference type="Proteomes" id="UP000195807">
    <property type="component" value="Chromosome"/>
</dbReference>
<dbReference type="OrthoDB" id="796912at2"/>
<dbReference type="AlphaFoldDB" id="A0A1Z1FDK4"/>
<sequence>MLALNDPRWATLSHAYGSAQDIPEMLRVLGQDAGRITSIDSEPWFGLWSSLCHQDDVFEASYAAVPHVVEIGTNANGPISFSFFQFPAAVEVARKSGRGPEVPFDLKFAYFAATKKIDDLIAAHRNEDWDIDTLLSVLAAQAVAKGNHRVAAAIMNLDDVLIQRLIDFDFAN</sequence>
<protein>
    <submittedName>
        <fullName evidence="1">Uncharacterized protein</fullName>
    </submittedName>
</protein>
<dbReference type="KEGG" id="cman:A9D14_12465"/>
<evidence type="ECO:0000313" key="2">
    <source>
        <dbReference type="Proteomes" id="UP000195807"/>
    </source>
</evidence>
<reference evidence="1 2" key="1">
    <citation type="submission" date="2017-01" db="EMBL/GenBank/DDBJ databases">
        <title>Complete genome sequence of esterase-producing bacterium Croceicoccus marinus E4A9.</title>
        <authorList>
            <person name="Wu Y.-H."/>
            <person name="Cheng H."/>
            <person name="Xu L."/>
            <person name="Huo Y.-Y."/>
            <person name="Wang C.-S."/>
            <person name="Xu X.-W."/>
        </authorList>
    </citation>
    <scope>NUCLEOTIDE SEQUENCE [LARGE SCALE GENOMIC DNA]</scope>
    <source>
        <strain evidence="1 2">E4A9</strain>
    </source>
</reference>
<keyword evidence="2" id="KW-1185">Reference proteome</keyword>
<organism evidence="1 2">
    <name type="scientific">Croceicoccus marinus</name>
    <dbReference type="NCBI Taxonomy" id="450378"/>
    <lineage>
        <taxon>Bacteria</taxon>
        <taxon>Pseudomonadati</taxon>
        <taxon>Pseudomonadota</taxon>
        <taxon>Alphaproteobacteria</taxon>
        <taxon>Sphingomonadales</taxon>
        <taxon>Erythrobacteraceae</taxon>
        <taxon>Croceicoccus</taxon>
    </lineage>
</organism>